<accession>A0A6H5IC18</accession>
<proteinExistence type="predicted"/>
<dbReference type="EMBL" id="CADCXV010000702">
    <property type="protein sequence ID" value="CAB0033230.1"/>
    <property type="molecule type" value="Genomic_DNA"/>
</dbReference>
<dbReference type="Proteomes" id="UP000479190">
    <property type="component" value="Unassembled WGS sequence"/>
</dbReference>
<evidence type="ECO:0000313" key="1">
    <source>
        <dbReference type="EMBL" id="CAB0033230.1"/>
    </source>
</evidence>
<dbReference type="AlphaFoldDB" id="A0A6H5IC18"/>
<evidence type="ECO:0000313" key="2">
    <source>
        <dbReference type="Proteomes" id="UP000479190"/>
    </source>
</evidence>
<keyword evidence="2" id="KW-1185">Reference proteome</keyword>
<gene>
    <name evidence="1" type="ORF">TBRA_LOCUS5147</name>
</gene>
<reference evidence="1 2" key="1">
    <citation type="submission" date="2020-02" db="EMBL/GenBank/DDBJ databases">
        <authorList>
            <person name="Ferguson B K."/>
        </authorList>
    </citation>
    <scope>NUCLEOTIDE SEQUENCE [LARGE SCALE GENOMIC DNA]</scope>
</reference>
<name>A0A6H5IC18_9HYME</name>
<organism evidence="1 2">
    <name type="scientific">Trichogramma brassicae</name>
    <dbReference type="NCBI Taxonomy" id="86971"/>
    <lineage>
        <taxon>Eukaryota</taxon>
        <taxon>Metazoa</taxon>
        <taxon>Ecdysozoa</taxon>
        <taxon>Arthropoda</taxon>
        <taxon>Hexapoda</taxon>
        <taxon>Insecta</taxon>
        <taxon>Pterygota</taxon>
        <taxon>Neoptera</taxon>
        <taxon>Endopterygota</taxon>
        <taxon>Hymenoptera</taxon>
        <taxon>Apocrita</taxon>
        <taxon>Proctotrupomorpha</taxon>
        <taxon>Chalcidoidea</taxon>
        <taxon>Trichogrammatidae</taxon>
        <taxon>Trichogramma</taxon>
    </lineage>
</organism>
<protein>
    <submittedName>
        <fullName evidence="1">Uncharacterized protein</fullName>
    </submittedName>
</protein>
<sequence>MSAVVTKEKERERKSAEDRWADCAPQTRKLGPLCCYVRVVYRLYLKSNSRPPLDFSSKNTSSMMFLIIFHAYSAKFPGVSSAHRWIIRIVDHRQFNLFDTKRLHARLLLYDAILYNFRDCWKSKRARPPALPFIGHESGTIVRRSYVSPLSYPPRDDSSATMRAGRTRRQFENLVCFYYMYYNGRTSRMLKRLFRRYLIDYIH</sequence>